<evidence type="ECO:0000313" key="2">
    <source>
        <dbReference type="Proteomes" id="UP001595539"/>
    </source>
</evidence>
<name>A0ABV7U018_9RHOB</name>
<sequence>MTAPALTDDRIRAVVLEQLERDPTAPRTLFIDFCAHALTDARATRQQLEDAAEAVADWLAREHVERGR</sequence>
<comment type="caution">
    <text evidence="1">The sequence shown here is derived from an EMBL/GenBank/DDBJ whole genome shotgun (WGS) entry which is preliminary data.</text>
</comment>
<organism evidence="1 2">
    <name type="scientific">Paracoccus angustae</name>
    <dbReference type="NCBI Taxonomy" id="1671480"/>
    <lineage>
        <taxon>Bacteria</taxon>
        <taxon>Pseudomonadati</taxon>
        <taxon>Pseudomonadota</taxon>
        <taxon>Alphaproteobacteria</taxon>
        <taxon>Rhodobacterales</taxon>
        <taxon>Paracoccaceae</taxon>
        <taxon>Paracoccus</taxon>
    </lineage>
</organism>
<accession>A0ABV7U018</accession>
<dbReference type="RefSeq" id="WP_377758901.1">
    <property type="nucleotide sequence ID" value="NZ_JBHRXY010000001.1"/>
</dbReference>
<keyword evidence="2" id="KW-1185">Reference proteome</keyword>
<proteinExistence type="predicted"/>
<protein>
    <submittedName>
        <fullName evidence="1">Uncharacterized protein</fullName>
    </submittedName>
</protein>
<reference evidence="2" key="1">
    <citation type="journal article" date="2019" name="Int. J. Syst. Evol. Microbiol.">
        <title>The Global Catalogue of Microorganisms (GCM) 10K type strain sequencing project: providing services to taxonomists for standard genome sequencing and annotation.</title>
        <authorList>
            <consortium name="The Broad Institute Genomics Platform"/>
            <consortium name="The Broad Institute Genome Sequencing Center for Infectious Disease"/>
            <person name="Wu L."/>
            <person name="Ma J."/>
        </authorList>
    </citation>
    <scope>NUCLEOTIDE SEQUENCE [LARGE SCALE GENOMIC DNA]</scope>
    <source>
        <strain evidence="2">KCTC 42473</strain>
    </source>
</reference>
<dbReference type="Proteomes" id="UP001595539">
    <property type="component" value="Unassembled WGS sequence"/>
</dbReference>
<gene>
    <name evidence="1" type="ORF">ACFOM8_02235</name>
</gene>
<evidence type="ECO:0000313" key="1">
    <source>
        <dbReference type="EMBL" id="MFC3628259.1"/>
    </source>
</evidence>
<dbReference type="EMBL" id="JBHRXY010000001">
    <property type="protein sequence ID" value="MFC3628259.1"/>
    <property type="molecule type" value="Genomic_DNA"/>
</dbReference>